<feature type="transmembrane region" description="Helical" evidence="1">
    <location>
        <begin position="32"/>
        <end position="52"/>
    </location>
</feature>
<comment type="caution">
    <text evidence="2">The sequence shown here is derived from an EMBL/GenBank/DDBJ whole genome shotgun (WGS) entry which is preliminary data.</text>
</comment>
<sequence length="96" mass="10655">MNTLLINTIGTEVVLLISIFLLHLSSKKDKKAIIIHSLLFIIGGIPLIYLAIDHSTNDYSDANIGLGLIFIYTWIFSLVTIVVGIIKLMLKKKKSS</sequence>
<reference evidence="2 3" key="1">
    <citation type="submission" date="2019-12" db="EMBL/GenBank/DDBJ databases">
        <title>Whole-genome analyses of novel actinobacteria.</title>
        <authorList>
            <person name="Sahin N."/>
            <person name="Saygin H."/>
        </authorList>
    </citation>
    <scope>NUCLEOTIDE SEQUENCE [LARGE SCALE GENOMIC DNA]</scope>
    <source>
        <strain evidence="2 3">KC615</strain>
    </source>
</reference>
<keyword evidence="1" id="KW-0472">Membrane</keyword>
<evidence type="ECO:0000313" key="2">
    <source>
        <dbReference type="EMBL" id="MXQ52438.1"/>
    </source>
</evidence>
<keyword evidence="1" id="KW-1133">Transmembrane helix</keyword>
<keyword evidence="3" id="KW-1185">Reference proteome</keyword>
<dbReference type="AlphaFoldDB" id="A0A6I4VPW5"/>
<feature type="transmembrane region" description="Helical" evidence="1">
    <location>
        <begin position="64"/>
        <end position="90"/>
    </location>
</feature>
<proteinExistence type="predicted"/>
<name>A0A6I4VPW5_9BACL</name>
<gene>
    <name evidence="2" type="ORF">GSM42_01450</name>
</gene>
<dbReference type="RefSeq" id="WP_160799461.1">
    <property type="nucleotide sequence ID" value="NZ_WUUL01000001.1"/>
</dbReference>
<evidence type="ECO:0000313" key="3">
    <source>
        <dbReference type="Proteomes" id="UP000430692"/>
    </source>
</evidence>
<organism evidence="2 3">
    <name type="scientific">Shimazuella alba</name>
    <dbReference type="NCBI Taxonomy" id="2690964"/>
    <lineage>
        <taxon>Bacteria</taxon>
        <taxon>Bacillati</taxon>
        <taxon>Bacillota</taxon>
        <taxon>Bacilli</taxon>
        <taxon>Bacillales</taxon>
        <taxon>Thermoactinomycetaceae</taxon>
        <taxon>Shimazuella</taxon>
    </lineage>
</organism>
<feature type="transmembrane region" description="Helical" evidence="1">
    <location>
        <begin position="6"/>
        <end position="25"/>
    </location>
</feature>
<dbReference type="EMBL" id="WUUL01000001">
    <property type="protein sequence ID" value="MXQ52438.1"/>
    <property type="molecule type" value="Genomic_DNA"/>
</dbReference>
<keyword evidence="1" id="KW-0812">Transmembrane</keyword>
<evidence type="ECO:0000256" key="1">
    <source>
        <dbReference type="SAM" id="Phobius"/>
    </source>
</evidence>
<accession>A0A6I4VPW5</accession>
<protein>
    <submittedName>
        <fullName evidence="2">Uncharacterized protein</fullName>
    </submittedName>
</protein>
<dbReference type="Proteomes" id="UP000430692">
    <property type="component" value="Unassembled WGS sequence"/>
</dbReference>